<feature type="transmembrane region" description="Helical" evidence="1">
    <location>
        <begin position="12"/>
        <end position="30"/>
    </location>
</feature>
<dbReference type="RefSeq" id="WP_058739911.1">
    <property type="nucleotide sequence ID" value="NZ_CP011266.1"/>
</dbReference>
<keyword evidence="1" id="KW-0812">Transmembrane</keyword>
<dbReference type="EMBL" id="CP011266">
    <property type="protein sequence ID" value="ALT69692.1"/>
    <property type="molecule type" value="Genomic_DNA"/>
</dbReference>
<evidence type="ECO:0000256" key="1">
    <source>
        <dbReference type="SAM" id="Phobius"/>
    </source>
</evidence>
<feature type="domain" description="Calcineurin-like phosphoesterase" evidence="2">
    <location>
        <begin position="140"/>
        <end position="299"/>
    </location>
</feature>
<evidence type="ECO:0000313" key="4">
    <source>
        <dbReference type="Proteomes" id="UP000067738"/>
    </source>
</evidence>
<dbReference type="GeneID" id="26736880"/>
<dbReference type="Proteomes" id="UP000067738">
    <property type="component" value="Chromosome"/>
</dbReference>
<dbReference type="InterPro" id="IPR051158">
    <property type="entry name" value="Metallophosphoesterase_sf"/>
</dbReference>
<feature type="transmembrane region" description="Helical" evidence="1">
    <location>
        <begin position="36"/>
        <end position="54"/>
    </location>
</feature>
<dbReference type="Gene3D" id="3.60.21.10">
    <property type="match status" value="1"/>
</dbReference>
<evidence type="ECO:0000259" key="2">
    <source>
        <dbReference type="Pfam" id="PF00149"/>
    </source>
</evidence>
<dbReference type="SUPFAM" id="SSF56300">
    <property type="entry name" value="Metallo-dependent phosphatases"/>
    <property type="match status" value="1"/>
</dbReference>
<dbReference type="Pfam" id="PF00149">
    <property type="entry name" value="Metallophos"/>
    <property type="match status" value="1"/>
</dbReference>
<protein>
    <submittedName>
        <fullName evidence="3">Calcineurin-like phosphoesterase</fullName>
    </submittedName>
</protein>
<proteinExistence type="predicted"/>
<organism evidence="3 4">
    <name type="scientific">Methanobrevibacter millerae</name>
    <dbReference type="NCBI Taxonomy" id="230361"/>
    <lineage>
        <taxon>Archaea</taxon>
        <taxon>Methanobacteriati</taxon>
        <taxon>Methanobacteriota</taxon>
        <taxon>Methanomada group</taxon>
        <taxon>Methanobacteria</taxon>
        <taxon>Methanobacteriales</taxon>
        <taxon>Methanobacteriaceae</taxon>
        <taxon>Methanobrevibacter</taxon>
    </lineage>
</organism>
<dbReference type="AlphaFoldDB" id="A0A0U3CMK6"/>
<feature type="transmembrane region" description="Helical" evidence="1">
    <location>
        <begin position="66"/>
        <end position="91"/>
    </location>
</feature>
<dbReference type="InterPro" id="IPR004843">
    <property type="entry name" value="Calcineurin-like_PHP"/>
</dbReference>
<dbReference type="InterPro" id="IPR029052">
    <property type="entry name" value="Metallo-depent_PP-like"/>
</dbReference>
<accession>A0A0U3CMK6</accession>
<keyword evidence="1" id="KW-1133">Transmembrane helix</keyword>
<sequence length="357" mass="40881">MSFRTRRVIFMTPFYMLFEFFLFKYIFMLFYPLDDLTLLILTIIVGILNVVPMIAEEKKTRFITRLLTEISTTWMWASLMFLIDIIVIYVLGQFIELSLSLCLLMLLAVPLIGVHAYWKAHKLIINEKTIKFDDLENDVNIAHLSDVHFGAVRYKKIITQIRDALNDVSDICDVAIISGDLADGSSVVSKDDFLPLRDVKIPIIFTPGNHDYYPGIKNVVAACKNAGIIVLDNESIEINNLNIYGLTFSFGDIEMPSDDELKSQIKEDKVNIINYHVPYGWSKHSKIGFDIQLSGHTHGGQFYPLKWVSELIFKYNIGLFKDDLNHYLHVTTGVGSMDQPIRWGTDSEIVILKLKKN</sequence>
<evidence type="ECO:0000313" key="3">
    <source>
        <dbReference type="EMBL" id="ALT69692.1"/>
    </source>
</evidence>
<dbReference type="PANTHER" id="PTHR31302">
    <property type="entry name" value="TRANSMEMBRANE PROTEIN WITH METALLOPHOSPHOESTERASE DOMAIN-RELATED"/>
    <property type="match status" value="1"/>
</dbReference>
<keyword evidence="1" id="KW-0472">Membrane</keyword>
<keyword evidence="4" id="KW-1185">Reference proteome</keyword>
<dbReference type="OrthoDB" id="71112at2157"/>
<dbReference type="KEGG" id="mmil:sm9_1926"/>
<gene>
    <name evidence="3" type="ORF">sm9_1926</name>
</gene>
<dbReference type="PANTHER" id="PTHR31302:SF0">
    <property type="entry name" value="TRANSMEMBRANE PROTEIN WITH METALLOPHOSPHOESTERASE DOMAIN"/>
    <property type="match status" value="1"/>
</dbReference>
<name>A0A0U3CMK6_9EURY</name>
<feature type="transmembrane region" description="Helical" evidence="1">
    <location>
        <begin position="97"/>
        <end position="118"/>
    </location>
</feature>
<reference evidence="3 4" key="1">
    <citation type="submission" date="2015-04" db="EMBL/GenBank/DDBJ databases">
        <title>The complete genome sequence of the rumen methanogen Methanobrevibacter millerae SM9.</title>
        <authorList>
            <person name="Leahy S.C."/>
            <person name="Kelly W.J."/>
            <person name="Pacheco D.M."/>
            <person name="Li D."/>
            <person name="Altermann E."/>
            <person name="Attwood G.T."/>
        </authorList>
    </citation>
    <scope>NUCLEOTIDE SEQUENCE [LARGE SCALE GENOMIC DNA]</scope>
    <source>
        <strain evidence="3 4">SM9</strain>
    </source>
</reference>
<dbReference type="PATRIC" id="fig|230361.4.peg.1990"/>
<dbReference type="GO" id="GO:0016787">
    <property type="term" value="F:hydrolase activity"/>
    <property type="evidence" value="ECO:0007669"/>
    <property type="project" value="InterPro"/>
</dbReference>